<accession>A0A411B1R7</accession>
<protein>
    <submittedName>
        <fullName evidence="1">Minor tail protein</fullName>
    </submittedName>
</protein>
<reference evidence="1 2" key="1">
    <citation type="submission" date="2019-01" db="EMBL/GenBank/DDBJ databases">
        <authorList>
            <person name="Klyczek K."/>
            <person name="Garlena R.A."/>
            <person name="Russell D.A."/>
            <person name="Pope W.H."/>
            <person name="Jacobs-Sera D."/>
            <person name="Hatfull G.F."/>
        </authorList>
    </citation>
    <scope>NUCLEOTIDE SEQUENCE [LARGE SCALE GENOMIC DNA]</scope>
</reference>
<name>A0A411B1R7_9CAUD</name>
<dbReference type="EMBL" id="MK450428">
    <property type="protein sequence ID" value="QAX94295.1"/>
    <property type="molecule type" value="Genomic_DNA"/>
</dbReference>
<dbReference type="Gene3D" id="2.60.120.560">
    <property type="entry name" value="Exo-inulinase, domain 1"/>
    <property type="match status" value="1"/>
</dbReference>
<sequence>MPLPSLTGNPIKYGKVTWTGLVSAMDSLDEDDNPDIDAITGTIIFKPSAPYLKSPSSTPKFTVALMNRQVNIADAQIDEQGRKYIKLEASVGDVQPDSFTWTAVFNLAYKGVFVTIPNATFQLLEGQEIDLTDHIPPADSAAPTSPMVNDVFIARSQAVAARDEAIEARDEAIEARDEAVEAVSGIPTEVLTIPVADATYAPAAVADQVAGKLDQTTADGRYAPMIDTRVPAANLPALFRTTDSQPFAADSIWNTPIGQGATFESADAPATASFLAATPVINDTLNGYGFYLNVARPTDPLGTGSYVSSSGNTTSFTHRIPYDPVISAGSDGSMRIIDGRFAYDYWKTVKVNDTTYTADFITRTDLLGTGRNTGTRAARFPTSGGLIRSHELSKCYIPHALCISIPPAALKRGFVWPAAAEDAVGVTYSGEVPMGSFFAIPPSVNISSLGLSQEGYALAECLQNYGMYVGDASDSAAIYVDGEAAVSMRSALERMRTDWATIFPQLRMVTNVGTTAGGPGARRVPASGPVTVRTDSQEVLIDVLTSRVRAQGGGMLTSEDCKTAVDPIVSTNAGNGGASFNWIGYSAQYRISDGAIRRIASPDGSTRALLINIGRHNVRIEATVKARQSSGNAYLVAGGTDSSNAFRLNWTSSGSGLLQSVTSGTGPGFPGSSFPAGTVKATGTRVGLMVYGPSIYGLIDGEIVSEAISTENATGTYCGLLLPSDTTVALSDLTVRAVPRLFRKPISEA</sequence>
<gene>
    <name evidence="1" type="primary">9</name>
    <name evidence="1" type="ORF">SEA_GUILLAUME_9</name>
</gene>
<evidence type="ECO:0000313" key="1">
    <source>
        <dbReference type="EMBL" id="QAX94295.1"/>
    </source>
</evidence>
<evidence type="ECO:0000313" key="2">
    <source>
        <dbReference type="Proteomes" id="UP000289900"/>
    </source>
</evidence>
<organism evidence="1 2">
    <name type="scientific">Gordonia phage Guillaume</name>
    <dbReference type="NCBI Taxonomy" id="2510570"/>
    <lineage>
        <taxon>Viruses</taxon>
        <taxon>Duplodnaviria</taxon>
        <taxon>Heunggongvirae</taxon>
        <taxon>Uroviricota</taxon>
        <taxon>Caudoviricetes</taxon>
        <taxon>Woesvirus</taxon>
        <taxon>Woesvirus woes</taxon>
    </lineage>
</organism>
<dbReference type="Proteomes" id="UP000289900">
    <property type="component" value="Segment"/>
</dbReference>
<proteinExistence type="predicted"/>